<dbReference type="EMBL" id="JBEUOH010000028">
    <property type="protein sequence ID" value="KAL0859060.1"/>
    <property type="molecule type" value="Genomic_DNA"/>
</dbReference>
<name>A0ABR3H2M1_LOXSC</name>
<comment type="caution">
    <text evidence="5">The sequence shown here is derived from an EMBL/GenBank/DDBJ whole genome shotgun (WGS) entry which is preliminary data.</text>
</comment>
<proteinExistence type="inferred from homology"/>
<evidence type="ECO:0000256" key="1">
    <source>
        <dbReference type="ARBA" id="ARBA00005906"/>
    </source>
</evidence>
<evidence type="ECO:0000313" key="6">
    <source>
        <dbReference type="Proteomes" id="UP001549920"/>
    </source>
</evidence>
<dbReference type="InterPro" id="IPR002635">
    <property type="entry name" value="Chorion"/>
</dbReference>
<keyword evidence="2" id="KW-0677">Repeat</keyword>
<accession>A0ABR3H2M1</accession>
<dbReference type="Pfam" id="PF01723">
    <property type="entry name" value="Chorion_1"/>
    <property type="match status" value="1"/>
</dbReference>
<feature type="signal peptide" evidence="4">
    <location>
        <begin position="1"/>
        <end position="20"/>
    </location>
</feature>
<gene>
    <name evidence="5" type="ORF">ABMA27_010907</name>
</gene>
<reference evidence="5 6" key="1">
    <citation type="submission" date="2024-06" db="EMBL/GenBank/DDBJ databases">
        <title>A chromosome-level genome assembly of beet webworm, Loxostege sticticalis.</title>
        <authorList>
            <person name="Zhang Y."/>
        </authorList>
    </citation>
    <scope>NUCLEOTIDE SEQUENCE [LARGE SCALE GENOMIC DNA]</scope>
    <source>
        <strain evidence="5">AQ026</strain>
        <tissue evidence="5">Whole body</tissue>
    </source>
</reference>
<evidence type="ECO:0000256" key="3">
    <source>
        <dbReference type="RuleBase" id="RU004378"/>
    </source>
</evidence>
<sequence length="204" mass="19147">MVSKLLFFCASALLVQAAFGQYIAPGSYVTGNSVVDNDIYIGGGYGASLASGSGYASGAGFASGAGYASGFGLVGGSGLASGVGLAGAGLASGYGLGASSIGISVKCGFISIGVGSGVVVGGANGVAISPLLVTSISPIGPSGLAVASENVIEGVLTVTGQLPFLSAVAFEGALPTAGSGVATCGCGNGEVGIVSEGFGRPILY</sequence>
<dbReference type="Proteomes" id="UP001549920">
    <property type="component" value="Unassembled WGS sequence"/>
</dbReference>
<keyword evidence="4" id="KW-0732">Signal</keyword>
<keyword evidence="6" id="KW-1185">Reference proteome</keyword>
<feature type="chain" id="PRO_5046145458" evidence="4">
    <location>
        <begin position="21"/>
        <end position="204"/>
    </location>
</feature>
<comment type="similarity">
    <text evidence="1 3">Belongs to the chorion protein family.</text>
</comment>
<evidence type="ECO:0000313" key="5">
    <source>
        <dbReference type="EMBL" id="KAL0859060.1"/>
    </source>
</evidence>
<protein>
    <submittedName>
        <fullName evidence="5">Uncharacterized protein</fullName>
    </submittedName>
</protein>
<organism evidence="5 6">
    <name type="scientific">Loxostege sticticalis</name>
    <name type="common">Beet webworm moth</name>
    <dbReference type="NCBI Taxonomy" id="481309"/>
    <lineage>
        <taxon>Eukaryota</taxon>
        <taxon>Metazoa</taxon>
        <taxon>Ecdysozoa</taxon>
        <taxon>Arthropoda</taxon>
        <taxon>Hexapoda</taxon>
        <taxon>Insecta</taxon>
        <taxon>Pterygota</taxon>
        <taxon>Neoptera</taxon>
        <taxon>Endopterygota</taxon>
        <taxon>Lepidoptera</taxon>
        <taxon>Glossata</taxon>
        <taxon>Ditrysia</taxon>
        <taxon>Pyraloidea</taxon>
        <taxon>Crambidae</taxon>
        <taxon>Pyraustinae</taxon>
        <taxon>Loxostege</taxon>
    </lineage>
</organism>
<evidence type="ECO:0000256" key="2">
    <source>
        <dbReference type="ARBA" id="ARBA00022737"/>
    </source>
</evidence>
<evidence type="ECO:0000256" key="4">
    <source>
        <dbReference type="SAM" id="SignalP"/>
    </source>
</evidence>